<reference evidence="1 2" key="1">
    <citation type="submission" date="2023-06" db="EMBL/GenBank/DDBJ databases">
        <authorList>
            <person name="Ham H."/>
            <person name="Park D.S."/>
        </authorList>
    </citation>
    <scope>NUCLEOTIDE SEQUENCE [LARGE SCALE GENOMIC DNA]</scope>
    <source>
        <strain evidence="1 2">KACC 17005</strain>
    </source>
</reference>
<protein>
    <submittedName>
        <fullName evidence="1">Uncharacterized protein</fullName>
    </submittedName>
</protein>
<gene>
    <name evidence="1" type="ORF">QRO08_12715</name>
</gene>
<accession>A0ABY9AIR5</accession>
<evidence type="ECO:0000313" key="2">
    <source>
        <dbReference type="Proteomes" id="UP001242732"/>
    </source>
</evidence>
<keyword evidence="2" id="KW-1185">Reference proteome</keyword>
<proteinExistence type="predicted"/>
<dbReference type="Proteomes" id="UP001242732">
    <property type="component" value="Chromosome"/>
</dbReference>
<dbReference type="EMBL" id="CP127363">
    <property type="protein sequence ID" value="WIY46724.1"/>
    <property type="molecule type" value="Genomic_DNA"/>
</dbReference>
<name>A0ABY9AIR5_PARCI</name>
<dbReference type="RefSeq" id="WP_011796005.1">
    <property type="nucleotide sequence ID" value="NZ_CP023687.1"/>
</dbReference>
<evidence type="ECO:0000313" key="1">
    <source>
        <dbReference type="EMBL" id="WIY46724.1"/>
    </source>
</evidence>
<organism evidence="1 2">
    <name type="scientific">Paracidovorax citrulli</name>
    <name type="common">Acidovorax citrulli</name>
    <dbReference type="NCBI Taxonomy" id="80869"/>
    <lineage>
        <taxon>Bacteria</taxon>
        <taxon>Pseudomonadati</taxon>
        <taxon>Pseudomonadota</taxon>
        <taxon>Betaproteobacteria</taxon>
        <taxon>Burkholderiales</taxon>
        <taxon>Comamonadaceae</taxon>
        <taxon>Paracidovorax</taxon>
    </lineage>
</organism>
<sequence length="89" mass="9918">MSRTPPKSVPMACLTIGHYDYLLPAAKAIKAAEILQDAFDCEHRYDEGDFIYEVASTQPRVSFALVRANQLRMPPGGLMPDPSKPLRLK</sequence>